<sequence length="125" mass="13374">MRNMLSTLGLSAALTASLIAPAFAQRDPAYQAAREDGLVGEQPDGYIGIVGAATPALQAIVNNINIQRKSQYTKQAAASSTVEQMAFVTGCNLILRTVPGEKYRAPDGRWLTRGNDAPVRDPRCL</sequence>
<dbReference type="Pfam" id="PF07027">
    <property type="entry name" value="DUF1318"/>
    <property type="match status" value="1"/>
</dbReference>
<name>A0A7W7NS50_9SPHN</name>
<protein>
    <submittedName>
        <fullName evidence="2">Uncharacterized protein YdbL (DUF1318 family)</fullName>
    </submittedName>
</protein>
<organism evidence="2 3">
    <name type="scientific">Sphingomonas kyeonggiensis</name>
    <dbReference type="NCBI Taxonomy" id="1268553"/>
    <lineage>
        <taxon>Bacteria</taxon>
        <taxon>Pseudomonadati</taxon>
        <taxon>Pseudomonadota</taxon>
        <taxon>Alphaproteobacteria</taxon>
        <taxon>Sphingomonadales</taxon>
        <taxon>Sphingomonadaceae</taxon>
        <taxon>Sphingomonas</taxon>
    </lineage>
</organism>
<evidence type="ECO:0000313" key="2">
    <source>
        <dbReference type="EMBL" id="MBB4839960.1"/>
    </source>
</evidence>
<feature type="signal peptide" evidence="1">
    <location>
        <begin position="1"/>
        <end position="24"/>
    </location>
</feature>
<dbReference type="AlphaFoldDB" id="A0A7W7NS50"/>
<keyword evidence="3" id="KW-1185">Reference proteome</keyword>
<dbReference type="RefSeq" id="WP_184168479.1">
    <property type="nucleotide sequence ID" value="NZ_JACHLN010000003.1"/>
</dbReference>
<proteinExistence type="predicted"/>
<keyword evidence="1" id="KW-0732">Signal</keyword>
<dbReference type="InterPro" id="IPR008309">
    <property type="entry name" value="YdbL"/>
</dbReference>
<feature type="chain" id="PRO_5031000175" evidence="1">
    <location>
        <begin position="25"/>
        <end position="125"/>
    </location>
</feature>
<dbReference type="EMBL" id="JACHLN010000003">
    <property type="protein sequence ID" value="MBB4839960.1"/>
    <property type="molecule type" value="Genomic_DNA"/>
</dbReference>
<gene>
    <name evidence="2" type="ORF">HNP52_003052</name>
</gene>
<accession>A0A7W7NS50</accession>
<comment type="caution">
    <text evidence="2">The sequence shown here is derived from an EMBL/GenBank/DDBJ whole genome shotgun (WGS) entry which is preliminary data.</text>
</comment>
<reference evidence="2 3" key="1">
    <citation type="submission" date="2020-08" db="EMBL/GenBank/DDBJ databases">
        <title>Functional genomics of gut bacteria from endangered species of beetles.</title>
        <authorList>
            <person name="Carlos-Shanley C."/>
        </authorList>
    </citation>
    <scope>NUCLEOTIDE SEQUENCE [LARGE SCALE GENOMIC DNA]</scope>
    <source>
        <strain evidence="2 3">S00224</strain>
    </source>
</reference>
<evidence type="ECO:0000313" key="3">
    <source>
        <dbReference type="Proteomes" id="UP000575241"/>
    </source>
</evidence>
<dbReference type="Proteomes" id="UP000575241">
    <property type="component" value="Unassembled WGS sequence"/>
</dbReference>
<evidence type="ECO:0000256" key="1">
    <source>
        <dbReference type="SAM" id="SignalP"/>
    </source>
</evidence>